<organism evidence="1 2">
    <name type="scientific">Paenibacillus aceti</name>
    <dbReference type="NCBI Taxonomy" id="1820010"/>
    <lineage>
        <taxon>Bacteria</taxon>
        <taxon>Bacillati</taxon>
        <taxon>Bacillota</taxon>
        <taxon>Bacilli</taxon>
        <taxon>Bacillales</taxon>
        <taxon>Paenibacillaceae</taxon>
        <taxon>Paenibacillus</taxon>
    </lineage>
</organism>
<keyword evidence="2" id="KW-1185">Reference proteome</keyword>
<comment type="caution">
    <text evidence="1">The sequence shown here is derived from an EMBL/GenBank/DDBJ whole genome shotgun (WGS) entry which is preliminary data.</text>
</comment>
<dbReference type="RefSeq" id="WP_120464928.1">
    <property type="nucleotide sequence ID" value="NZ_BMIW01000007.1"/>
</dbReference>
<reference evidence="2" key="1">
    <citation type="journal article" date="2019" name="Int. J. Syst. Evol. Microbiol.">
        <title>The Global Catalogue of Microorganisms (GCM) 10K type strain sequencing project: providing services to taxonomists for standard genome sequencing and annotation.</title>
        <authorList>
            <consortium name="The Broad Institute Genomics Platform"/>
            <consortium name="The Broad Institute Genome Sequencing Center for Infectious Disease"/>
            <person name="Wu L."/>
            <person name="Ma J."/>
        </authorList>
    </citation>
    <scope>NUCLEOTIDE SEQUENCE [LARGE SCALE GENOMIC DNA]</scope>
    <source>
        <strain evidence="2">CGMCC 1.15420</strain>
    </source>
</reference>
<sequence length="416" mass="48616">MRLKIEEWLSNQTVSEEAQNLLQESIVCYKASAYRASFLFSYLFFQTVLKERILSSEIPGDVPLSKWNGIIQNLRNDDKWDEEVYEVVKRGSGNWVIFNLNDDLRQQVSYWKNRRNDCAHAKTNGIQASHVESFWAFIQYNLPKFVVNGGKAALLEKIKVHFDIALTAPNADFEYIIQEIVNSIYEHEYRKFIEDINQLLGDTFFDSSYESERKIKFWLRIFGLNEAFDKSLIEYLQENEKLCNALLKSDSSKVVYFRGHPQFIRKLWFDGKVDVSILAALFRNNLIPTDQEEEAIVNFIRSSQPVYPESIPEEDMNILVSKGLPIKLKNIAFEERCIGVFDWANHAKRWLIVWYIKKYGIDEVVVKALSITFQGANPWHLKDALKEIFDEDSTLKDSYIRIAQDKGYHLPELLGF</sequence>
<accession>A0ABQ1VTZ4</accession>
<name>A0ABQ1VTZ4_9BACL</name>
<evidence type="ECO:0000313" key="1">
    <source>
        <dbReference type="EMBL" id="GGF94101.1"/>
    </source>
</evidence>
<gene>
    <name evidence="1" type="ORF">GCM10010913_14520</name>
</gene>
<evidence type="ECO:0000313" key="2">
    <source>
        <dbReference type="Proteomes" id="UP000608420"/>
    </source>
</evidence>
<protein>
    <submittedName>
        <fullName evidence="1">Uncharacterized protein</fullName>
    </submittedName>
</protein>
<dbReference type="EMBL" id="BMIW01000007">
    <property type="protein sequence ID" value="GGF94101.1"/>
    <property type="molecule type" value="Genomic_DNA"/>
</dbReference>
<proteinExistence type="predicted"/>
<dbReference type="Proteomes" id="UP000608420">
    <property type="component" value="Unassembled WGS sequence"/>
</dbReference>